<evidence type="ECO:0000313" key="13">
    <source>
        <dbReference type="EMBL" id="KAJ8953579.1"/>
    </source>
</evidence>
<keyword evidence="14" id="KW-1185">Reference proteome</keyword>
<evidence type="ECO:0000256" key="8">
    <source>
        <dbReference type="ARBA" id="ARBA00023170"/>
    </source>
</evidence>
<dbReference type="PRINTS" id="PR00489">
    <property type="entry name" value="FRIZZLED"/>
</dbReference>
<dbReference type="GO" id="GO:0004888">
    <property type="term" value="F:transmembrane signaling receptor activity"/>
    <property type="evidence" value="ECO:0007669"/>
    <property type="project" value="InterPro"/>
</dbReference>
<dbReference type="SMART" id="SM01330">
    <property type="entry name" value="Frizzled"/>
    <property type="match status" value="1"/>
</dbReference>
<evidence type="ECO:0000256" key="9">
    <source>
        <dbReference type="PROSITE-ProRule" id="PRU00090"/>
    </source>
</evidence>
<organism evidence="13 14">
    <name type="scientific">Aromia moschata</name>
    <dbReference type="NCBI Taxonomy" id="1265417"/>
    <lineage>
        <taxon>Eukaryota</taxon>
        <taxon>Metazoa</taxon>
        <taxon>Ecdysozoa</taxon>
        <taxon>Arthropoda</taxon>
        <taxon>Hexapoda</taxon>
        <taxon>Insecta</taxon>
        <taxon>Pterygota</taxon>
        <taxon>Neoptera</taxon>
        <taxon>Endopterygota</taxon>
        <taxon>Coleoptera</taxon>
        <taxon>Polyphaga</taxon>
        <taxon>Cucujiformia</taxon>
        <taxon>Chrysomeloidea</taxon>
        <taxon>Cerambycidae</taxon>
        <taxon>Cerambycinae</taxon>
        <taxon>Callichromatini</taxon>
        <taxon>Aromia</taxon>
    </lineage>
</organism>
<protein>
    <recommendedName>
        <fullName evidence="15">Frizzled-4</fullName>
    </recommendedName>
</protein>
<feature type="transmembrane region" description="Helical" evidence="10">
    <location>
        <begin position="268"/>
        <end position="289"/>
    </location>
</feature>
<feature type="disulfide bond" evidence="9">
    <location>
        <begin position="46"/>
        <end position="70"/>
    </location>
</feature>
<dbReference type="Pfam" id="PF01534">
    <property type="entry name" value="Frizzled"/>
    <property type="match status" value="1"/>
</dbReference>
<keyword evidence="7 9" id="KW-1015">Disulfide bond</keyword>
<dbReference type="GO" id="GO:0016020">
    <property type="term" value="C:membrane"/>
    <property type="evidence" value="ECO:0007669"/>
    <property type="project" value="UniProtKB-SubCell"/>
</dbReference>
<sequence length="485" mass="55651">MYRLLSYEPFLSHQCSKNIRLFICSVFVPMCSEHVPGPIQACRGLCEKVKADCSDSLRKLGLDWPQELNCSSLIKLINKKQLSGTPELCMQQPEDNEDVANEVVHRSYFSPEEMDNLNTNCPPNTTPFGYKCVPLCKQAHPQLQKSETATFEVWVAVWSIICLIFTTFALITFMIQPKRFRWPARPILYLTACGFVTCTIYLIRWIEGPYTCAGVSLLEKPAESLSCVGISLILLFCDLAFTLWWCVFCFVWFLSAMKEWSTEAIEKIATRLHTTMWIFSAIPMFYILMSNNININYLSGFCEVKTPTLVLFQLFFMLLSCALCVLMLIALRNVRNTLLLAGRSPEKLERLFYRILIISVGICVPHFLYLVCQFYDTFTMALLKLVLRKISIIFATLWVYSSKTFRMWNDLICFCRRSSKDQGKSKGAHFFSLLLPMFHRTSESPPKIGNNSSPLMPPNKNAEERKTVFGLFFSRNGPPMPVTKV</sequence>
<feature type="domain" description="FZ" evidence="11">
    <location>
        <begin position="1"/>
        <end position="92"/>
    </location>
</feature>
<comment type="caution">
    <text evidence="13">The sequence shown here is derived from an EMBL/GenBank/DDBJ whole genome shotgun (WGS) entry which is preliminary data.</text>
</comment>
<dbReference type="PROSITE" id="PS50038">
    <property type="entry name" value="FZ"/>
    <property type="match status" value="1"/>
</dbReference>
<feature type="transmembrane region" description="Helical" evidence="10">
    <location>
        <begin position="153"/>
        <end position="175"/>
    </location>
</feature>
<evidence type="ECO:0000256" key="1">
    <source>
        <dbReference type="ARBA" id="ARBA00004141"/>
    </source>
</evidence>
<keyword evidence="4 10" id="KW-0812">Transmembrane</keyword>
<feature type="disulfide bond" evidence="9">
    <location>
        <begin position="15"/>
        <end position="53"/>
    </location>
</feature>
<evidence type="ECO:0000256" key="3">
    <source>
        <dbReference type="ARBA" id="ARBA00022473"/>
    </source>
</evidence>
<dbReference type="Pfam" id="PF01392">
    <property type="entry name" value="Fz"/>
    <property type="match status" value="1"/>
</dbReference>
<dbReference type="SMART" id="SM00063">
    <property type="entry name" value="FRI"/>
    <property type="match status" value="1"/>
</dbReference>
<dbReference type="SUPFAM" id="SSF63501">
    <property type="entry name" value="Frizzled cysteine-rich domain"/>
    <property type="match status" value="1"/>
</dbReference>
<dbReference type="GO" id="GO:0017147">
    <property type="term" value="F:Wnt-protein binding"/>
    <property type="evidence" value="ECO:0007669"/>
    <property type="project" value="TreeGrafter"/>
</dbReference>
<dbReference type="GO" id="GO:0035567">
    <property type="term" value="P:non-canonical Wnt signaling pathway"/>
    <property type="evidence" value="ECO:0007669"/>
    <property type="project" value="TreeGrafter"/>
</dbReference>
<comment type="similarity">
    <text evidence="2">Belongs to the G-protein coupled receptor Fz/Smo family.</text>
</comment>
<dbReference type="PROSITE" id="PS50261">
    <property type="entry name" value="G_PROTEIN_RECEP_F2_4"/>
    <property type="match status" value="1"/>
</dbReference>
<feature type="transmembrane region" description="Helical" evidence="10">
    <location>
        <begin position="226"/>
        <end position="256"/>
    </location>
</feature>
<dbReference type="Gene3D" id="1.20.1070.10">
    <property type="entry name" value="Rhodopsin 7-helix transmembrane proteins"/>
    <property type="match status" value="1"/>
</dbReference>
<feature type="transmembrane region" description="Helical" evidence="10">
    <location>
        <begin position="187"/>
        <end position="206"/>
    </location>
</feature>
<reference evidence="13" key="1">
    <citation type="journal article" date="2023" name="Insect Mol. Biol.">
        <title>Genome sequencing provides insights into the evolution of gene families encoding plant cell wall-degrading enzymes in longhorned beetles.</title>
        <authorList>
            <person name="Shin N.R."/>
            <person name="Okamura Y."/>
            <person name="Kirsch R."/>
            <person name="Pauchet Y."/>
        </authorList>
    </citation>
    <scope>NUCLEOTIDE SEQUENCE</scope>
    <source>
        <strain evidence="13">AMC_N1</strain>
    </source>
</reference>
<evidence type="ECO:0008006" key="15">
    <source>
        <dbReference type="Google" id="ProtNLM"/>
    </source>
</evidence>
<keyword evidence="3" id="KW-0217">Developmental protein</keyword>
<feature type="transmembrane region" description="Helical" evidence="10">
    <location>
        <begin position="309"/>
        <end position="331"/>
    </location>
</feature>
<dbReference type="InterPro" id="IPR020067">
    <property type="entry name" value="Frizzled_dom"/>
</dbReference>
<keyword evidence="5 10" id="KW-1133">Transmembrane helix</keyword>
<evidence type="ECO:0000256" key="2">
    <source>
        <dbReference type="ARBA" id="ARBA00008077"/>
    </source>
</evidence>
<dbReference type="PANTHER" id="PTHR11309:SF148">
    <property type="entry name" value="SECRETED FRIZZLED-RELATED PROTEIN 1"/>
    <property type="match status" value="1"/>
</dbReference>
<evidence type="ECO:0000313" key="14">
    <source>
        <dbReference type="Proteomes" id="UP001162162"/>
    </source>
</evidence>
<dbReference type="Proteomes" id="UP001162162">
    <property type="component" value="Unassembled WGS sequence"/>
</dbReference>
<evidence type="ECO:0000259" key="11">
    <source>
        <dbReference type="PROSITE" id="PS50038"/>
    </source>
</evidence>
<feature type="transmembrane region" description="Helical" evidence="10">
    <location>
        <begin position="351"/>
        <end position="371"/>
    </location>
</feature>
<dbReference type="InterPro" id="IPR015526">
    <property type="entry name" value="Frizzled/SFRP"/>
</dbReference>
<evidence type="ECO:0000256" key="4">
    <source>
        <dbReference type="ARBA" id="ARBA00022692"/>
    </source>
</evidence>
<dbReference type="PANTHER" id="PTHR11309">
    <property type="entry name" value="FRIZZLED"/>
    <property type="match status" value="1"/>
</dbReference>
<name>A0AAV8YSE4_9CUCU</name>
<evidence type="ECO:0000259" key="12">
    <source>
        <dbReference type="PROSITE" id="PS50261"/>
    </source>
</evidence>
<dbReference type="GO" id="GO:0060070">
    <property type="term" value="P:canonical Wnt signaling pathway"/>
    <property type="evidence" value="ECO:0007669"/>
    <property type="project" value="TreeGrafter"/>
</dbReference>
<keyword evidence="8" id="KW-0675">Receptor</keyword>
<proteinExistence type="inferred from homology"/>
<evidence type="ECO:0000256" key="7">
    <source>
        <dbReference type="ARBA" id="ARBA00023157"/>
    </source>
</evidence>
<evidence type="ECO:0000256" key="6">
    <source>
        <dbReference type="ARBA" id="ARBA00023136"/>
    </source>
</evidence>
<evidence type="ECO:0000256" key="10">
    <source>
        <dbReference type="SAM" id="Phobius"/>
    </source>
</evidence>
<feature type="domain" description="G-protein coupled receptors family 2 profile 2" evidence="12">
    <location>
        <begin position="151"/>
        <end position="331"/>
    </location>
</feature>
<dbReference type="InterPro" id="IPR017981">
    <property type="entry name" value="GPCR_2-like_7TM"/>
</dbReference>
<dbReference type="InterPro" id="IPR036790">
    <property type="entry name" value="Frizzled_dom_sf"/>
</dbReference>
<dbReference type="GO" id="GO:0005615">
    <property type="term" value="C:extracellular space"/>
    <property type="evidence" value="ECO:0007669"/>
    <property type="project" value="TreeGrafter"/>
</dbReference>
<evidence type="ECO:0000256" key="5">
    <source>
        <dbReference type="ARBA" id="ARBA00022989"/>
    </source>
</evidence>
<dbReference type="AlphaFoldDB" id="A0AAV8YSE4"/>
<dbReference type="Gene3D" id="1.10.2000.10">
    <property type="entry name" value="Frizzled cysteine-rich domain"/>
    <property type="match status" value="1"/>
</dbReference>
<comment type="subcellular location">
    <subcellularLocation>
        <location evidence="1">Membrane</location>
        <topology evidence="1">Multi-pass membrane protein</topology>
    </subcellularLocation>
</comment>
<feature type="transmembrane region" description="Helical" evidence="10">
    <location>
        <begin position="377"/>
        <end position="400"/>
    </location>
</feature>
<keyword evidence="6 10" id="KW-0472">Membrane</keyword>
<dbReference type="EMBL" id="JAPWTK010000055">
    <property type="protein sequence ID" value="KAJ8953579.1"/>
    <property type="molecule type" value="Genomic_DNA"/>
</dbReference>
<comment type="caution">
    <text evidence="9">Lacks conserved residue(s) required for the propagation of feature annotation.</text>
</comment>
<gene>
    <name evidence="13" type="ORF">NQ318_003001</name>
</gene>
<accession>A0AAV8YSE4</accession>
<dbReference type="InterPro" id="IPR000539">
    <property type="entry name" value="Frizzled/Smoothened_7TM"/>
</dbReference>